<dbReference type="GO" id="GO:0006083">
    <property type="term" value="P:acetate metabolic process"/>
    <property type="evidence" value="ECO:0007669"/>
    <property type="project" value="InterPro"/>
</dbReference>
<dbReference type="PANTHER" id="PTHR21432:SF20">
    <property type="entry name" value="ACETYL-COA HYDROLASE"/>
    <property type="match status" value="1"/>
</dbReference>
<sequence length="412" mass="42579">MPIADLLDRFRPGASVYLPGATGESLALAQALAADPDRLRGVEVTSCLLPGMNGVDYAGLAPDARLTVFMLPAATRESFAQGRVRLLPLAYSAIARHIAAAAFDVAIAHVAPPDAGGRASFGIAADFSPIAWNAARQRIAIVNPHMPSMRRGSSIALAEADLVVELDGPLVEVAPARPDATARAIAGRVAALIPHGAAVQVGIGGAPAALWAALGDHRGLRLRSGLASEELLALADRGALASDGHVAGIAAGSEGFYRTLADRDLIRFADTRETHDAGRIGREERFFAANSALEVDLFGQVNLEWQGGRPVSGAGGAPDFAAAGIGSPGGRSITMLPATAKGGTISRIVARLSSPSVSLPRNLADVVVTEHGVADLRHASLDARAEALIAIADPTMRDVLAEQWRSLRTAMA</sequence>
<dbReference type="SUPFAM" id="SSF100950">
    <property type="entry name" value="NagB/RpiA/CoA transferase-like"/>
    <property type="match status" value="2"/>
</dbReference>
<keyword evidence="3" id="KW-1185">Reference proteome</keyword>
<gene>
    <name evidence="2" type="ORF">SAMN06295920_107101</name>
</gene>
<dbReference type="STRING" id="439228.SAMN06295920_107101"/>
<organism evidence="2 3">
    <name type="scientific">Rhizorhabdus histidinilytica</name>
    <dbReference type="NCBI Taxonomy" id="439228"/>
    <lineage>
        <taxon>Bacteria</taxon>
        <taxon>Pseudomonadati</taxon>
        <taxon>Pseudomonadota</taxon>
        <taxon>Alphaproteobacteria</taxon>
        <taxon>Sphingomonadales</taxon>
        <taxon>Sphingomonadaceae</taxon>
        <taxon>Rhizorhabdus</taxon>
    </lineage>
</organism>
<proteinExistence type="predicted"/>
<dbReference type="EMBL" id="FUYM01000007">
    <property type="protein sequence ID" value="SKB85355.1"/>
    <property type="molecule type" value="Genomic_DNA"/>
</dbReference>
<dbReference type="InterPro" id="IPR046433">
    <property type="entry name" value="ActCoA_hydro"/>
</dbReference>
<dbReference type="InterPro" id="IPR026888">
    <property type="entry name" value="AcetylCoA_hyd_C"/>
</dbReference>
<dbReference type="Proteomes" id="UP000189818">
    <property type="component" value="Unassembled WGS sequence"/>
</dbReference>
<dbReference type="Pfam" id="PF13336">
    <property type="entry name" value="AcetylCoA_hyd_C"/>
    <property type="match status" value="1"/>
</dbReference>
<reference evidence="3" key="1">
    <citation type="submission" date="2017-02" db="EMBL/GenBank/DDBJ databases">
        <authorList>
            <person name="Varghese N."/>
            <person name="Submissions S."/>
        </authorList>
    </citation>
    <scope>NUCLEOTIDE SEQUENCE [LARGE SCALE GENOMIC DNA]</scope>
    <source>
        <strain evidence="3">UM2</strain>
    </source>
</reference>
<name>A0A1T5EN66_9SPHN</name>
<dbReference type="GO" id="GO:0008775">
    <property type="term" value="F:acetate CoA-transferase activity"/>
    <property type="evidence" value="ECO:0007669"/>
    <property type="project" value="InterPro"/>
</dbReference>
<dbReference type="InterPro" id="IPR037171">
    <property type="entry name" value="NagB/RpiA_transferase-like"/>
</dbReference>
<dbReference type="PANTHER" id="PTHR21432">
    <property type="entry name" value="ACETYL-COA HYDROLASE-RELATED"/>
    <property type="match status" value="1"/>
</dbReference>
<dbReference type="Gene3D" id="3.30.750.70">
    <property type="entry name" value="4-hydroxybutyrate coenzyme like domains"/>
    <property type="match status" value="1"/>
</dbReference>
<dbReference type="InterPro" id="IPR038460">
    <property type="entry name" value="AcetylCoA_hyd_C_sf"/>
</dbReference>
<keyword evidence="2" id="KW-0378">Hydrolase</keyword>
<evidence type="ECO:0000313" key="2">
    <source>
        <dbReference type="EMBL" id="SKB85355.1"/>
    </source>
</evidence>
<dbReference type="Gene3D" id="3.40.1080.10">
    <property type="entry name" value="Glutaconate Coenzyme A-transferase"/>
    <property type="match status" value="1"/>
</dbReference>
<accession>A0A1T5EN66</accession>
<dbReference type="OrthoDB" id="9801795at2"/>
<dbReference type="Gene3D" id="3.40.1080.20">
    <property type="entry name" value="Acetyl-CoA hydrolase/transferase C-terminal domain"/>
    <property type="match status" value="1"/>
</dbReference>
<evidence type="ECO:0000259" key="1">
    <source>
        <dbReference type="Pfam" id="PF13336"/>
    </source>
</evidence>
<evidence type="ECO:0000313" key="3">
    <source>
        <dbReference type="Proteomes" id="UP000189818"/>
    </source>
</evidence>
<protein>
    <submittedName>
        <fullName evidence="2">Acyl-CoA hydrolase</fullName>
    </submittedName>
</protein>
<dbReference type="RefSeq" id="WP_079649200.1">
    <property type="nucleotide sequence ID" value="NZ_FUYM01000007.1"/>
</dbReference>
<feature type="domain" description="Acetyl-CoA hydrolase/transferase C-terminal" evidence="1">
    <location>
        <begin position="252"/>
        <end position="403"/>
    </location>
</feature>
<dbReference type="AlphaFoldDB" id="A0A1T5EN66"/>
<dbReference type="GO" id="GO:0016787">
    <property type="term" value="F:hydrolase activity"/>
    <property type="evidence" value="ECO:0007669"/>
    <property type="project" value="UniProtKB-KW"/>
</dbReference>